<dbReference type="InterPro" id="IPR020266">
    <property type="entry name" value="Tom6"/>
</dbReference>
<evidence type="ECO:0008006" key="3">
    <source>
        <dbReference type="Google" id="ProtNLM"/>
    </source>
</evidence>
<proteinExistence type="predicted"/>
<dbReference type="Proteomes" id="UP000267821">
    <property type="component" value="Unassembled WGS sequence"/>
</dbReference>
<keyword evidence="2" id="KW-1185">Reference proteome</keyword>
<reference evidence="1 2" key="1">
    <citation type="journal article" date="2018" name="Nat. Ecol. Evol.">
        <title>Pezizomycetes genomes reveal the molecular basis of ectomycorrhizal truffle lifestyle.</title>
        <authorList>
            <person name="Murat C."/>
            <person name="Payen T."/>
            <person name="Noel B."/>
            <person name="Kuo A."/>
            <person name="Morin E."/>
            <person name="Chen J."/>
            <person name="Kohler A."/>
            <person name="Krizsan K."/>
            <person name="Balestrini R."/>
            <person name="Da Silva C."/>
            <person name="Montanini B."/>
            <person name="Hainaut M."/>
            <person name="Levati E."/>
            <person name="Barry K.W."/>
            <person name="Belfiori B."/>
            <person name="Cichocki N."/>
            <person name="Clum A."/>
            <person name="Dockter R.B."/>
            <person name="Fauchery L."/>
            <person name="Guy J."/>
            <person name="Iotti M."/>
            <person name="Le Tacon F."/>
            <person name="Lindquist E.A."/>
            <person name="Lipzen A."/>
            <person name="Malagnac F."/>
            <person name="Mello A."/>
            <person name="Molinier V."/>
            <person name="Miyauchi S."/>
            <person name="Poulain J."/>
            <person name="Riccioni C."/>
            <person name="Rubini A."/>
            <person name="Sitrit Y."/>
            <person name="Splivallo R."/>
            <person name="Traeger S."/>
            <person name="Wang M."/>
            <person name="Zifcakova L."/>
            <person name="Wipf D."/>
            <person name="Zambonelli A."/>
            <person name="Paolocci F."/>
            <person name="Nowrousian M."/>
            <person name="Ottonello S."/>
            <person name="Baldrian P."/>
            <person name="Spatafora J.W."/>
            <person name="Henrissat B."/>
            <person name="Nagy L.G."/>
            <person name="Aury J.M."/>
            <person name="Wincker P."/>
            <person name="Grigoriev I.V."/>
            <person name="Bonfante P."/>
            <person name="Martin F.M."/>
        </authorList>
    </citation>
    <scope>NUCLEOTIDE SEQUENCE [LARGE SCALE GENOMIC DNA]</scope>
    <source>
        <strain evidence="1 2">ATCC MYA-4762</strain>
    </source>
</reference>
<gene>
    <name evidence="1" type="ORF">L211DRAFT_836618</name>
</gene>
<dbReference type="GO" id="GO:0030150">
    <property type="term" value="P:protein import into mitochondrial matrix"/>
    <property type="evidence" value="ECO:0007669"/>
    <property type="project" value="InterPro"/>
</dbReference>
<protein>
    <recommendedName>
        <fullName evidence="3">TOM core complex subunit Tom6</fullName>
    </recommendedName>
</protein>
<dbReference type="InParanoid" id="A0A3N4LR28"/>
<name>A0A3N4LR28_9PEZI</name>
<dbReference type="OrthoDB" id="5403997at2759"/>
<evidence type="ECO:0000313" key="1">
    <source>
        <dbReference type="EMBL" id="RPB25290.1"/>
    </source>
</evidence>
<dbReference type="GO" id="GO:0005742">
    <property type="term" value="C:mitochondrial outer membrane translocase complex"/>
    <property type="evidence" value="ECO:0007669"/>
    <property type="project" value="InterPro"/>
</dbReference>
<dbReference type="Pfam" id="PF17112">
    <property type="entry name" value="Tom6"/>
    <property type="match status" value="1"/>
</dbReference>
<dbReference type="EMBL" id="ML121538">
    <property type="protein sequence ID" value="RPB25290.1"/>
    <property type="molecule type" value="Genomic_DNA"/>
</dbReference>
<sequence>MPAKRGPIRHVSVPAAQQRGYISSAYQALKSPENASIVKSIAMFGAAVAFLHSSWAEILVPQF</sequence>
<accession>A0A3N4LR28</accession>
<dbReference type="AlphaFoldDB" id="A0A3N4LR28"/>
<evidence type="ECO:0000313" key="2">
    <source>
        <dbReference type="Proteomes" id="UP000267821"/>
    </source>
</evidence>
<organism evidence="1 2">
    <name type="scientific">Terfezia boudieri ATCC MYA-4762</name>
    <dbReference type="NCBI Taxonomy" id="1051890"/>
    <lineage>
        <taxon>Eukaryota</taxon>
        <taxon>Fungi</taxon>
        <taxon>Dikarya</taxon>
        <taxon>Ascomycota</taxon>
        <taxon>Pezizomycotina</taxon>
        <taxon>Pezizomycetes</taxon>
        <taxon>Pezizales</taxon>
        <taxon>Pezizaceae</taxon>
        <taxon>Terfezia</taxon>
    </lineage>
</organism>